<protein>
    <submittedName>
        <fullName evidence="4">Ribose-5-phosphate isomerase</fullName>
    </submittedName>
</protein>
<proteinExistence type="inferred from homology"/>
<dbReference type="NCBIfam" id="NF004051">
    <property type="entry name" value="PRK05571.1"/>
    <property type="match status" value="1"/>
</dbReference>
<evidence type="ECO:0000256" key="2">
    <source>
        <dbReference type="ARBA" id="ARBA00023235"/>
    </source>
</evidence>
<reference evidence="5" key="1">
    <citation type="journal article" date="2019" name="Int. J. Syst. Evol. Microbiol.">
        <title>The Global Catalogue of Microorganisms (GCM) 10K type strain sequencing project: providing services to taxonomists for standard genome sequencing and annotation.</title>
        <authorList>
            <consortium name="The Broad Institute Genomics Platform"/>
            <consortium name="The Broad Institute Genome Sequencing Center for Infectious Disease"/>
            <person name="Wu L."/>
            <person name="Ma J."/>
        </authorList>
    </citation>
    <scope>NUCLEOTIDE SEQUENCE [LARGE SCALE GENOMIC DNA]</scope>
    <source>
        <strain evidence="5">KCTC 32465</strain>
    </source>
</reference>
<evidence type="ECO:0000313" key="5">
    <source>
        <dbReference type="Proteomes" id="UP000634455"/>
    </source>
</evidence>
<dbReference type="PANTHER" id="PTHR43732:SF1">
    <property type="entry name" value="RIBOSE 5-PHOSPHATE ISOMERASE"/>
    <property type="match status" value="1"/>
</dbReference>
<dbReference type="InterPro" id="IPR033140">
    <property type="entry name" value="Lipase_GDXG_put_SER_AS"/>
</dbReference>
<dbReference type="Gene3D" id="3.40.1400.10">
    <property type="entry name" value="Sugar-phosphate isomerase, RpiB/LacA/LacB"/>
    <property type="match status" value="1"/>
</dbReference>
<comment type="similarity">
    <text evidence="1">Belongs to the LacAB/RpiB family.</text>
</comment>
<dbReference type="PROSITE" id="PS01174">
    <property type="entry name" value="LIPASE_GDXG_SER"/>
    <property type="match status" value="1"/>
</dbReference>
<dbReference type="InterPro" id="IPR003500">
    <property type="entry name" value="RpiB_LacA_LacB"/>
</dbReference>
<evidence type="ECO:0000256" key="1">
    <source>
        <dbReference type="ARBA" id="ARBA00008754"/>
    </source>
</evidence>
<dbReference type="EMBL" id="BMZF01000001">
    <property type="protein sequence ID" value="GHA44270.1"/>
    <property type="molecule type" value="Genomic_DNA"/>
</dbReference>
<dbReference type="GO" id="GO:0016853">
    <property type="term" value="F:isomerase activity"/>
    <property type="evidence" value="ECO:0007669"/>
    <property type="project" value="UniProtKB-KW"/>
</dbReference>
<dbReference type="NCBIfam" id="TIGR00689">
    <property type="entry name" value="rpiB_lacA_lacB"/>
    <property type="match status" value="1"/>
</dbReference>
<name>A0ABQ3D011_9RHOB</name>
<keyword evidence="5" id="KW-1185">Reference proteome</keyword>
<organism evidence="4 5">
    <name type="scientific">Paramylibacter ulvae</name>
    <dbReference type="NCBI Taxonomy" id="1651968"/>
    <lineage>
        <taxon>Bacteria</taxon>
        <taxon>Pseudomonadati</taxon>
        <taxon>Pseudomonadota</taxon>
        <taxon>Alphaproteobacteria</taxon>
        <taxon>Rhodobacterales</taxon>
        <taxon>Paracoccaceae</taxon>
        <taxon>Paramylibacter</taxon>
    </lineage>
</organism>
<feature type="active site" evidence="3">
    <location>
        <position position="9"/>
    </location>
</feature>
<dbReference type="Proteomes" id="UP000634455">
    <property type="component" value="Unassembled WGS sequence"/>
</dbReference>
<dbReference type="PIRSF" id="PIRSF005384">
    <property type="entry name" value="RpiB_LacA_B"/>
    <property type="match status" value="1"/>
</dbReference>
<comment type="caution">
    <text evidence="4">The sequence shown here is derived from an EMBL/GenBank/DDBJ whole genome shotgun (WGS) entry which is preliminary data.</text>
</comment>
<gene>
    <name evidence="4" type="ORF">GCM10008927_06310</name>
</gene>
<evidence type="ECO:0000313" key="4">
    <source>
        <dbReference type="EMBL" id="GHA44270.1"/>
    </source>
</evidence>
<accession>A0ABQ3D011</accession>
<dbReference type="Pfam" id="PF02502">
    <property type="entry name" value="LacAB_rpiB"/>
    <property type="match status" value="1"/>
</dbReference>
<keyword evidence="2 4" id="KW-0413">Isomerase</keyword>
<dbReference type="RefSeq" id="WP_189639100.1">
    <property type="nucleotide sequence ID" value="NZ_BMZF01000001.1"/>
</dbReference>
<dbReference type="InterPro" id="IPR051812">
    <property type="entry name" value="SPI_LacAB/RpiB"/>
</dbReference>
<dbReference type="SUPFAM" id="SSF89623">
    <property type="entry name" value="Ribose/Galactose isomerase RpiB/AlsB"/>
    <property type="match status" value="1"/>
</dbReference>
<dbReference type="InterPro" id="IPR036569">
    <property type="entry name" value="RpiB_LacA_LacB_sf"/>
</dbReference>
<sequence>MKLAIAGDSAGATLAQILTDHLSANATLEVVNLSAPPDGSVEYYANLSDRVCNSVINGQFDRAILVCGTGIGVCIAANKVPGIRAALAHDTYSAGKATTSNNAQVITMGARVIGAEIAKNIADVWLQSVFDANGASSKNVEAIDRVGEAYQRKV</sequence>
<dbReference type="PANTHER" id="PTHR43732">
    <property type="entry name" value="RIBOSE 5-PHOSPHATE ISOMERASE-RELATED"/>
    <property type="match status" value="1"/>
</dbReference>
<evidence type="ECO:0000256" key="3">
    <source>
        <dbReference type="PROSITE-ProRule" id="PRU10038"/>
    </source>
</evidence>